<dbReference type="Proteomes" id="UP000270468">
    <property type="component" value="Unassembled WGS sequence"/>
</dbReference>
<organism evidence="1 2">
    <name type="scientific">Filibacter tadaridae</name>
    <dbReference type="NCBI Taxonomy" id="2483811"/>
    <lineage>
        <taxon>Bacteria</taxon>
        <taxon>Bacillati</taxon>
        <taxon>Bacillota</taxon>
        <taxon>Bacilli</taxon>
        <taxon>Bacillales</taxon>
        <taxon>Caryophanaceae</taxon>
        <taxon>Filibacter</taxon>
    </lineage>
</organism>
<accession>A0A3P5X027</accession>
<evidence type="ECO:0000313" key="1">
    <source>
        <dbReference type="EMBL" id="VDC27594.1"/>
    </source>
</evidence>
<evidence type="ECO:0008006" key="3">
    <source>
        <dbReference type="Google" id="ProtNLM"/>
    </source>
</evidence>
<evidence type="ECO:0000313" key="2">
    <source>
        <dbReference type="Proteomes" id="UP000270468"/>
    </source>
</evidence>
<dbReference type="AlphaFoldDB" id="A0A3P5X027"/>
<keyword evidence="2" id="KW-1185">Reference proteome</keyword>
<dbReference type="RefSeq" id="WP_124070084.1">
    <property type="nucleotide sequence ID" value="NZ_CBCRXF010000021.1"/>
</dbReference>
<protein>
    <recommendedName>
        <fullName evidence="3">PD-(D/E)XK nuclease family transposase</fullName>
    </recommendedName>
</protein>
<sequence length="104" mass="11976">MNDGTLRTAFQSWEALSGSDEEAFAYDVRLKKVLDEEAAVREAELREQEGRKEGLQKGLKEGRKEEKEITARLLLNEGFDVEKVIRLSRLTRVQVLEIKNELIN</sequence>
<proteinExistence type="predicted"/>
<dbReference type="EMBL" id="UXAV01000039">
    <property type="protein sequence ID" value="VDC27594.1"/>
    <property type="molecule type" value="Genomic_DNA"/>
</dbReference>
<gene>
    <name evidence="1" type="ORF">FILTAD_01684</name>
</gene>
<reference evidence="1 2" key="1">
    <citation type="submission" date="2018-11" db="EMBL/GenBank/DDBJ databases">
        <authorList>
            <person name="Criscuolo A."/>
        </authorList>
    </citation>
    <scope>NUCLEOTIDE SEQUENCE [LARGE SCALE GENOMIC DNA]</scope>
    <source>
        <strain evidence="1">ATB-66</strain>
    </source>
</reference>
<dbReference type="OrthoDB" id="1097360at2"/>
<name>A0A3P5X027_9BACL</name>